<dbReference type="EMBL" id="BMAT01007107">
    <property type="protein sequence ID" value="GFR57689.1"/>
    <property type="molecule type" value="Genomic_DNA"/>
</dbReference>
<keyword evidence="2" id="KW-1185">Reference proteome</keyword>
<evidence type="ECO:0000313" key="2">
    <source>
        <dbReference type="Proteomes" id="UP000762676"/>
    </source>
</evidence>
<proteinExistence type="predicted"/>
<protein>
    <submittedName>
        <fullName evidence="1">Histone-lysine N-methyltransferase SETMAR</fullName>
    </submittedName>
</protein>
<comment type="caution">
    <text evidence="1">The sequence shown here is derived from an EMBL/GenBank/DDBJ whole genome shotgun (WGS) entry which is preliminary data.</text>
</comment>
<reference evidence="1 2" key="1">
    <citation type="journal article" date="2021" name="Elife">
        <title>Chloroplast acquisition without the gene transfer in kleptoplastic sea slugs, Plakobranchus ocellatus.</title>
        <authorList>
            <person name="Maeda T."/>
            <person name="Takahashi S."/>
            <person name="Yoshida T."/>
            <person name="Shimamura S."/>
            <person name="Takaki Y."/>
            <person name="Nagai Y."/>
            <person name="Toyoda A."/>
            <person name="Suzuki Y."/>
            <person name="Arimoto A."/>
            <person name="Ishii H."/>
            <person name="Satoh N."/>
            <person name="Nishiyama T."/>
            <person name="Hasebe M."/>
            <person name="Maruyama T."/>
            <person name="Minagawa J."/>
            <person name="Obokata J."/>
            <person name="Shigenobu S."/>
        </authorList>
    </citation>
    <scope>NUCLEOTIDE SEQUENCE [LARGE SCALE GENOMIC DNA]</scope>
</reference>
<dbReference type="Proteomes" id="UP000762676">
    <property type="component" value="Unassembled WGS sequence"/>
</dbReference>
<dbReference type="InterPro" id="IPR052709">
    <property type="entry name" value="Transposase-MT_Hybrid"/>
</dbReference>
<accession>A0AAV4EAC9</accession>
<name>A0AAV4EAC9_9GAST</name>
<dbReference type="PANTHER" id="PTHR46060:SF1">
    <property type="entry name" value="MARINER MOS1 TRANSPOSASE-LIKE PROTEIN"/>
    <property type="match status" value="1"/>
</dbReference>
<dbReference type="PANTHER" id="PTHR46060">
    <property type="entry name" value="MARINER MOS1 TRANSPOSASE-LIKE PROTEIN"/>
    <property type="match status" value="1"/>
</dbReference>
<evidence type="ECO:0000313" key="1">
    <source>
        <dbReference type="EMBL" id="GFR57689.1"/>
    </source>
</evidence>
<dbReference type="AlphaFoldDB" id="A0AAV4EAC9"/>
<sequence>MLQASRNRARNHVTPARSCPASSNLVTVRLARPIHRPSAVSSARTRANVGDECQGRSVQCFSDPCLSESCPGIPTAQCSTAPCECSAMFTDNGADVTQQCRQSSNPVQTERAGVTVGDECQGRTIQCFSDACAFESCPAVPDAVCNTSPCTCAAVFTSNGADVTQQCRESRNQVVPAETYGEGAMSRPRVFQWCSCFGEGRISLDDEPKSGRPKTSTNEENTTRVDEFITCDRRIKISEIALKLEIPSSTVHEIVHDTLGYLKVSARWVPKIVTEDHKLQRVEISRRLLLRCQQDNYGDEDTTHIGMGLGGDFQAKNNLLDNLVMKLGSF</sequence>
<organism evidence="1 2">
    <name type="scientific">Elysia marginata</name>
    <dbReference type="NCBI Taxonomy" id="1093978"/>
    <lineage>
        <taxon>Eukaryota</taxon>
        <taxon>Metazoa</taxon>
        <taxon>Spiralia</taxon>
        <taxon>Lophotrochozoa</taxon>
        <taxon>Mollusca</taxon>
        <taxon>Gastropoda</taxon>
        <taxon>Heterobranchia</taxon>
        <taxon>Euthyneura</taxon>
        <taxon>Panpulmonata</taxon>
        <taxon>Sacoglossa</taxon>
        <taxon>Placobranchoidea</taxon>
        <taxon>Plakobranchidae</taxon>
        <taxon>Elysia</taxon>
    </lineage>
</organism>
<gene>
    <name evidence="1" type="ORF">ElyMa_003461900</name>
</gene>